<accession>A0ABT2TFZ6</accession>
<dbReference type="Pfam" id="PF07883">
    <property type="entry name" value="Cupin_2"/>
    <property type="match status" value="1"/>
</dbReference>
<gene>
    <name evidence="2" type="ORF">OCV88_01795</name>
</gene>
<dbReference type="InterPro" id="IPR014710">
    <property type="entry name" value="RmlC-like_jellyroll"/>
</dbReference>
<dbReference type="Proteomes" id="UP001652442">
    <property type="component" value="Unassembled WGS sequence"/>
</dbReference>
<keyword evidence="3" id="KW-1185">Reference proteome</keyword>
<dbReference type="CDD" id="cd20299">
    <property type="entry name" value="cupin_YP766765-like"/>
    <property type="match status" value="1"/>
</dbReference>
<proteinExistence type="predicted"/>
<feature type="domain" description="Cupin type-2" evidence="1">
    <location>
        <begin position="59"/>
        <end position="107"/>
    </location>
</feature>
<evidence type="ECO:0000313" key="3">
    <source>
        <dbReference type="Proteomes" id="UP001652442"/>
    </source>
</evidence>
<dbReference type="SUPFAM" id="SSF51182">
    <property type="entry name" value="RmlC-like cupins"/>
    <property type="match status" value="1"/>
</dbReference>
<evidence type="ECO:0000313" key="2">
    <source>
        <dbReference type="EMBL" id="MCU6761067.1"/>
    </source>
</evidence>
<dbReference type="RefSeq" id="WP_158423921.1">
    <property type="nucleotide sequence ID" value="NZ_JAOQJQ010000001.1"/>
</dbReference>
<dbReference type="InterPro" id="IPR011051">
    <property type="entry name" value="RmlC_Cupin_sf"/>
</dbReference>
<reference evidence="2 3" key="1">
    <citation type="journal article" date="2021" name="ISME Commun">
        <title>Automated analysis of genomic sequences facilitates high-throughput and comprehensive description of bacteria.</title>
        <authorList>
            <person name="Hitch T.C.A."/>
        </authorList>
    </citation>
    <scope>NUCLEOTIDE SEQUENCE [LARGE SCALE GENOMIC DNA]</scope>
    <source>
        <strain evidence="2 3">Sanger_109</strain>
    </source>
</reference>
<sequence>MKIMKVSDAKEYPTTGHYDMRCLRLQGADTSNCQDFTLGVSHFLPAGKTDFLKAGVELIYFVLEGELTLVTEEGTCKLQKYDSVHFNIGEKKAMINETNMPASMLVIAGMPK</sequence>
<dbReference type="InterPro" id="IPR013096">
    <property type="entry name" value="Cupin_2"/>
</dbReference>
<dbReference type="Gene3D" id="2.60.120.10">
    <property type="entry name" value="Jelly Rolls"/>
    <property type="match status" value="1"/>
</dbReference>
<comment type="caution">
    <text evidence="2">The sequence shown here is derived from an EMBL/GenBank/DDBJ whole genome shotgun (WGS) entry which is preliminary data.</text>
</comment>
<name>A0ABT2TFZ6_9FIRM</name>
<evidence type="ECO:0000259" key="1">
    <source>
        <dbReference type="Pfam" id="PF07883"/>
    </source>
</evidence>
<protein>
    <submittedName>
        <fullName evidence="2">Cupin domain-containing protein</fullName>
    </submittedName>
</protein>
<organism evidence="2 3">
    <name type="scientific">Brotonthovivens ammoniilytica</name>
    <dbReference type="NCBI Taxonomy" id="2981725"/>
    <lineage>
        <taxon>Bacteria</taxon>
        <taxon>Bacillati</taxon>
        <taxon>Bacillota</taxon>
        <taxon>Clostridia</taxon>
        <taxon>Lachnospirales</taxon>
        <taxon>Lachnospiraceae</taxon>
        <taxon>Brotonthovivens</taxon>
    </lineage>
</organism>
<dbReference type="EMBL" id="JAOQJQ010000001">
    <property type="protein sequence ID" value="MCU6761067.1"/>
    <property type="molecule type" value="Genomic_DNA"/>
</dbReference>